<dbReference type="GO" id="GO:0016757">
    <property type="term" value="F:glycosyltransferase activity"/>
    <property type="evidence" value="ECO:0007669"/>
    <property type="project" value="InterPro"/>
</dbReference>
<dbReference type="PANTHER" id="PTHR45947">
    <property type="entry name" value="SULFOQUINOVOSYL TRANSFERASE SQD2"/>
    <property type="match status" value="1"/>
</dbReference>
<evidence type="ECO:0000259" key="2">
    <source>
        <dbReference type="Pfam" id="PF13439"/>
    </source>
</evidence>
<dbReference type="EMBL" id="JABBPN010000019">
    <property type="protein sequence ID" value="NMO97558.1"/>
    <property type="molecule type" value="Genomic_DNA"/>
</dbReference>
<dbReference type="Pfam" id="PF00534">
    <property type="entry name" value="Glycos_transf_1"/>
    <property type="match status" value="1"/>
</dbReference>
<dbReference type="Gene3D" id="3.40.50.2000">
    <property type="entry name" value="Glycogen Phosphorylase B"/>
    <property type="match status" value="1"/>
</dbReference>
<sequence>MKIAIVHDWLTTYAGSEKVLEQMLELFPEADLFSTVDFLSGKEREFLRGKEVHTSFIQKLPLAKKKYRQYLPLMPMAVEQFDLSSYDLILSSSHAVSKGVITGPGQLHISYVHSPIRYAWDLQHQYLKESGLHKGLKGMAAKWMLSRMRMWDYRTSNGVDHFLANSDFIASRIWKVYRRESQVIYPPVNVSAFAYHEAKDDFYLTASRMVPYKKMDLIVEAFSKMPDKKLVVIGDGPDMVKIREHAGDNIQIMGYQSDEVLIDHMQRAKAFVFAAEEDFGITVVEAQACGTPVIAYGRGGSLETIKGLRSSEPTGVFFEEQTVDSVMAGVQRYESESRRISPANCRKNAMTFTPEFFKRSLKAFIDEKLDASTSSDHRAQEMFRVL</sequence>
<evidence type="ECO:0000313" key="3">
    <source>
        <dbReference type="EMBL" id="NMO97558.1"/>
    </source>
</evidence>
<feature type="domain" description="Glycosyltransferase subfamily 4-like N-terminal" evidence="2">
    <location>
        <begin position="37"/>
        <end position="191"/>
    </location>
</feature>
<dbReference type="Pfam" id="PF13439">
    <property type="entry name" value="Glyco_transf_4"/>
    <property type="match status" value="1"/>
</dbReference>
<dbReference type="RefSeq" id="WP_169506334.1">
    <property type="nucleotide sequence ID" value="NZ_JABBPN010000019.1"/>
</dbReference>
<evidence type="ECO:0000259" key="1">
    <source>
        <dbReference type="Pfam" id="PF00534"/>
    </source>
</evidence>
<dbReference type="CDD" id="cd03804">
    <property type="entry name" value="GT4_WbaZ-like"/>
    <property type="match status" value="1"/>
</dbReference>
<comment type="caution">
    <text evidence="3">The sequence shown here is derived from an EMBL/GenBank/DDBJ whole genome shotgun (WGS) entry which is preliminary data.</text>
</comment>
<proteinExistence type="predicted"/>
<dbReference type="InterPro" id="IPR001296">
    <property type="entry name" value="Glyco_trans_1"/>
</dbReference>
<protein>
    <submittedName>
        <fullName evidence="3">Glycosyltransferase family 4 protein</fullName>
    </submittedName>
</protein>
<dbReference type="InterPro" id="IPR028098">
    <property type="entry name" value="Glyco_trans_4-like_N"/>
</dbReference>
<dbReference type="Proteomes" id="UP000565468">
    <property type="component" value="Unassembled WGS sequence"/>
</dbReference>
<evidence type="ECO:0000313" key="4">
    <source>
        <dbReference type="Proteomes" id="UP000565468"/>
    </source>
</evidence>
<gene>
    <name evidence="3" type="ORF">HII30_17465</name>
</gene>
<keyword evidence="3" id="KW-0808">Transferase</keyword>
<feature type="domain" description="Glycosyl transferase family 1" evidence="1">
    <location>
        <begin position="198"/>
        <end position="349"/>
    </location>
</feature>
<dbReference type="InterPro" id="IPR050194">
    <property type="entry name" value="Glycosyltransferase_grp1"/>
</dbReference>
<keyword evidence="4" id="KW-1185">Reference proteome</keyword>
<organism evidence="3 4">
    <name type="scientific">Paenibacillus lemnae</name>
    <dbReference type="NCBI Taxonomy" id="1330551"/>
    <lineage>
        <taxon>Bacteria</taxon>
        <taxon>Bacillati</taxon>
        <taxon>Bacillota</taxon>
        <taxon>Bacilli</taxon>
        <taxon>Bacillales</taxon>
        <taxon>Paenibacillaceae</taxon>
        <taxon>Paenibacillus</taxon>
    </lineage>
</organism>
<dbReference type="PANTHER" id="PTHR45947:SF3">
    <property type="entry name" value="SULFOQUINOVOSYL TRANSFERASE SQD2"/>
    <property type="match status" value="1"/>
</dbReference>
<reference evidence="3 4" key="1">
    <citation type="submission" date="2020-04" db="EMBL/GenBank/DDBJ databases">
        <title>Paenibacillus algicola sp. nov., a novel marine bacterium producing alginate lyase.</title>
        <authorList>
            <person name="Huang H."/>
        </authorList>
    </citation>
    <scope>NUCLEOTIDE SEQUENCE [LARGE SCALE GENOMIC DNA]</scope>
    <source>
        <strain evidence="3 4">L7-75</strain>
    </source>
</reference>
<dbReference type="SUPFAM" id="SSF53756">
    <property type="entry name" value="UDP-Glycosyltransferase/glycogen phosphorylase"/>
    <property type="match status" value="1"/>
</dbReference>
<accession>A0A848M8L9</accession>
<dbReference type="AlphaFoldDB" id="A0A848M8L9"/>
<name>A0A848M8L9_PAELE</name>